<accession>A0A1M6NTD8</accession>
<evidence type="ECO:0008006" key="3">
    <source>
        <dbReference type="Google" id="ProtNLM"/>
    </source>
</evidence>
<dbReference type="STRING" id="156994.SAMN04488028_102397"/>
<evidence type="ECO:0000313" key="1">
    <source>
        <dbReference type="EMBL" id="SHJ98914.1"/>
    </source>
</evidence>
<name>A0A1M6NTD8_REIAG</name>
<dbReference type="Proteomes" id="UP000184474">
    <property type="component" value="Unassembled WGS sequence"/>
</dbReference>
<proteinExistence type="predicted"/>
<organism evidence="1 2">
    <name type="scientific">Reichenbachiella agariperforans</name>
    <dbReference type="NCBI Taxonomy" id="156994"/>
    <lineage>
        <taxon>Bacteria</taxon>
        <taxon>Pseudomonadati</taxon>
        <taxon>Bacteroidota</taxon>
        <taxon>Cytophagia</taxon>
        <taxon>Cytophagales</taxon>
        <taxon>Reichenbachiellaceae</taxon>
        <taxon>Reichenbachiella</taxon>
    </lineage>
</organism>
<protein>
    <recommendedName>
        <fullName evidence="3">Outer membrane efflux protein</fullName>
    </recommendedName>
</protein>
<reference evidence="2" key="1">
    <citation type="submission" date="2016-11" db="EMBL/GenBank/DDBJ databases">
        <authorList>
            <person name="Varghese N."/>
            <person name="Submissions S."/>
        </authorList>
    </citation>
    <scope>NUCLEOTIDE SEQUENCE [LARGE SCALE GENOMIC DNA]</scope>
    <source>
        <strain evidence="2">DSM 26134</strain>
    </source>
</reference>
<dbReference type="AlphaFoldDB" id="A0A1M6NTD8"/>
<dbReference type="EMBL" id="FRAA01000002">
    <property type="protein sequence ID" value="SHJ98914.1"/>
    <property type="molecule type" value="Genomic_DNA"/>
</dbReference>
<evidence type="ECO:0000313" key="2">
    <source>
        <dbReference type="Proteomes" id="UP000184474"/>
    </source>
</evidence>
<sequence length="411" mass="47482">MMHYLILLLIGMYAITYQAHGQMTFSIEGYLATALEDQALERYQAQKQFLSDNNYKSPWLNRVELRVGSEDANASLNEYRLRLSPTNPAEIKANKIYYNQHLESLTTKHQIVLNEALKNRYLMVIDLIDLTQQEKYLSERIQLEEKILQNNAQQGMELKDIIVFQSNQTKHLLQYEEIKTQSLVTRYYIGLDYGISDTLTIDTDHLITVAQIKDYLTSTALADHQNLAIIEAEQELALNQQMLKIDKAEARSNIGYIQGNIDTERGTDINDHLGFQVGIRLPIVNPDKPKLNRDRVKLIDEAAKVEATKSLVQNESKLNTLQLDAWIAQYEMLRQRQALAQKIQVNANIAVDWTELSKLKNYHLDLDMELAQLEKKIRIAFIEYLDQKGLLANSPLINYLSRDFQPIINRN</sequence>
<keyword evidence="2" id="KW-1185">Reference proteome</keyword>
<gene>
    <name evidence="1" type="ORF">SAMN04488028_102397</name>
</gene>